<evidence type="ECO:0000313" key="2">
    <source>
        <dbReference type="EMBL" id="AOS44737.1"/>
    </source>
</evidence>
<evidence type="ECO:0000313" key="3">
    <source>
        <dbReference type="Proteomes" id="UP000095228"/>
    </source>
</evidence>
<accession>A0A1D8AV07</accession>
<dbReference type="AlphaFoldDB" id="A0A1D8AV07"/>
<feature type="transmembrane region" description="Helical" evidence="1">
    <location>
        <begin position="60"/>
        <end position="81"/>
    </location>
</feature>
<feature type="transmembrane region" description="Helical" evidence="1">
    <location>
        <begin position="12"/>
        <end position="34"/>
    </location>
</feature>
<keyword evidence="1" id="KW-0812">Transmembrane</keyword>
<dbReference type="RefSeq" id="WP_069961960.1">
    <property type="nucleotide sequence ID" value="NZ_CP016094.1"/>
</dbReference>
<feature type="transmembrane region" description="Helical" evidence="1">
    <location>
        <begin position="93"/>
        <end position="114"/>
    </location>
</feature>
<evidence type="ECO:0000256" key="1">
    <source>
        <dbReference type="SAM" id="Phobius"/>
    </source>
</evidence>
<dbReference type="STRING" id="1838286.Verru16b_01805"/>
<keyword evidence="1" id="KW-0472">Membrane</keyword>
<gene>
    <name evidence="2" type="ORF">Verru16b_01805</name>
</gene>
<feature type="transmembrane region" description="Helical" evidence="1">
    <location>
        <begin position="126"/>
        <end position="146"/>
    </location>
</feature>
<name>A0A1D8AV07_9BACT</name>
<reference evidence="2 3" key="1">
    <citation type="submission" date="2016-06" db="EMBL/GenBank/DDBJ databases">
        <title>Three novel species with peptidoglycan cell walls form the new genus Lacunisphaera gen. nov. in the family Opitutaceae of the verrucomicrobial subdivision 4.</title>
        <authorList>
            <person name="Rast P."/>
            <person name="Gloeckner I."/>
            <person name="Jogler M."/>
            <person name="Boedeker C."/>
            <person name="Jeske O."/>
            <person name="Wiegand S."/>
            <person name="Reinhardt R."/>
            <person name="Schumann P."/>
            <person name="Rohde M."/>
            <person name="Spring S."/>
            <person name="Gloeckner F.O."/>
            <person name="Jogler C."/>
        </authorList>
    </citation>
    <scope>NUCLEOTIDE SEQUENCE [LARGE SCALE GENOMIC DNA]</scope>
    <source>
        <strain evidence="2 3">IG16b</strain>
    </source>
</reference>
<organism evidence="2 3">
    <name type="scientific">Lacunisphaera limnophila</name>
    <dbReference type="NCBI Taxonomy" id="1838286"/>
    <lineage>
        <taxon>Bacteria</taxon>
        <taxon>Pseudomonadati</taxon>
        <taxon>Verrucomicrobiota</taxon>
        <taxon>Opitutia</taxon>
        <taxon>Opitutales</taxon>
        <taxon>Opitutaceae</taxon>
        <taxon>Lacunisphaera</taxon>
    </lineage>
</organism>
<dbReference type="KEGG" id="obg:Verru16b_01805"/>
<dbReference type="OrthoDB" id="6026534at2"/>
<dbReference type="EMBL" id="CP016094">
    <property type="protein sequence ID" value="AOS44737.1"/>
    <property type="molecule type" value="Genomic_DNA"/>
</dbReference>
<sequence>MSPTPRSPAFKAILWGGLLAGGLDWLFALTYYGWSLGVFQNVAGGLIGLKAARTGGGSTFALGTGLHFLIAGLWAALFWGLARRWPVWLRHPVPAGLVYGLVVYLGMNCVVLPLSALAVPLRLPPLLSWPAAAHLFLIGLPIALAARRAAARPRVT</sequence>
<evidence type="ECO:0008006" key="4">
    <source>
        <dbReference type="Google" id="ProtNLM"/>
    </source>
</evidence>
<keyword evidence="3" id="KW-1185">Reference proteome</keyword>
<keyword evidence="1" id="KW-1133">Transmembrane helix</keyword>
<proteinExistence type="predicted"/>
<protein>
    <recommendedName>
        <fullName evidence="4">DUF1440 domain-containing protein</fullName>
    </recommendedName>
</protein>
<dbReference type="Proteomes" id="UP000095228">
    <property type="component" value="Chromosome"/>
</dbReference>